<dbReference type="Proteomes" id="UP000004995">
    <property type="component" value="Unassembled WGS sequence"/>
</dbReference>
<organism evidence="1 2">
    <name type="scientific">Setaria italica</name>
    <name type="common">Foxtail millet</name>
    <name type="synonym">Panicum italicum</name>
    <dbReference type="NCBI Taxonomy" id="4555"/>
    <lineage>
        <taxon>Eukaryota</taxon>
        <taxon>Viridiplantae</taxon>
        <taxon>Streptophyta</taxon>
        <taxon>Embryophyta</taxon>
        <taxon>Tracheophyta</taxon>
        <taxon>Spermatophyta</taxon>
        <taxon>Magnoliopsida</taxon>
        <taxon>Liliopsida</taxon>
        <taxon>Poales</taxon>
        <taxon>Poaceae</taxon>
        <taxon>PACMAD clade</taxon>
        <taxon>Panicoideae</taxon>
        <taxon>Panicodae</taxon>
        <taxon>Paniceae</taxon>
        <taxon>Cenchrinae</taxon>
        <taxon>Setaria</taxon>
    </lineage>
</organism>
<sequence>MSRPPDITFQVGEGPVQVDYVTYLSVAFKHRSSSASLMCFFHVSVKLVGLSLFSF</sequence>
<accession>K3Y0T5</accession>
<dbReference type="EMBL" id="AGNK02002606">
    <property type="status" value="NOT_ANNOTATED_CDS"/>
    <property type="molecule type" value="Genomic_DNA"/>
</dbReference>
<name>K3Y0T5_SETIT</name>
<proteinExistence type="predicted"/>
<reference evidence="2" key="1">
    <citation type="journal article" date="2012" name="Nat. Biotechnol.">
        <title>Reference genome sequence of the model plant Setaria.</title>
        <authorList>
            <person name="Bennetzen J.L."/>
            <person name="Schmutz J."/>
            <person name="Wang H."/>
            <person name="Percifield R."/>
            <person name="Hawkins J."/>
            <person name="Pontaroli A.C."/>
            <person name="Estep M."/>
            <person name="Feng L."/>
            <person name="Vaughn J.N."/>
            <person name="Grimwood J."/>
            <person name="Jenkins J."/>
            <person name="Barry K."/>
            <person name="Lindquist E."/>
            <person name="Hellsten U."/>
            <person name="Deshpande S."/>
            <person name="Wang X."/>
            <person name="Wu X."/>
            <person name="Mitros T."/>
            <person name="Triplett J."/>
            <person name="Yang X."/>
            <person name="Ye C.Y."/>
            <person name="Mauro-Herrera M."/>
            <person name="Wang L."/>
            <person name="Li P."/>
            <person name="Sharma M."/>
            <person name="Sharma R."/>
            <person name="Ronald P.C."/>
            <person name="Panaud O."/>
            <person name="Kellogg E.A."/>
            <person name="Brutnell T.P."/>
            <person name="Doust A.N."/>
            <person name="Tuskan G.A."/>
            <person name="Rokhsar D."/>
            <person name="Devos K.M."/>
        </authorList>
    </citation>
    <scope>NUCLEOTIDE SEQUENCE [LARGE SCALE GENOMIC DNA]</scope>
    <source>
        <strain evidence="2">cv. Yugu1</strain>
    </source>
</reference>
<evidence type="ECO:0000313" key="1">
    <source>
        <dbReference type="EnsemblPlants" id="KQL11386"/>
    </source>
</evidence>
<keyword evidence="2" id="KW-1185">Reference proteome</keyword>
<reference evidence="1" key="2">
    <citation type="submission" date="2018-08" db="UniProtKB">
        <authorList>
            <consortium name="EnsemblPlants"/>
        </authorList>
    </citation>
    <scope>IDENTIFICATION</scope>
    <source>
        <strain evidence="1">Yugu1</strain>
    </source>
</reference>
<dbReference type="InParanoid" id="K3Y0T5"/>
<protein>
    <submittedName>
        <fullName evidence="1">Uncharacterized protein</fullName>
    </submittedName>
</protein>
<dbReference type="AlphaFoldDB" id="K3Y0T5"/>
<dbReference type="EnsemblPlants" id="KQL11386">
    <property type="protein sequence ID" value="KQL11386"/>
    <property type="gene ID" value="SETIT_007796mg"/>
</dbReference>
<dbReference type="Gramene" id="KQL11386">
    <property type="protein sequence ID" value="KQL11386"/>
    <property type="gene ID" value="SETIT_007796mg"/>
</dbReference>
<evidence type="ECO:0000313" key="2">
    <source>
        <dbReference type="Proteomes" id="UP000004995"/>
    </source>
</evidence>
<dbReference type="HOGENOM" id="CLU_3035981_0_0_1"/>